<comment type="caution">
    <text evidence="4">The sequence shown here is derived from an EMBL/GenBank/DDBJ whole genome shotgun (WGS) entry which is preliminary data.</text>
</comment>
<dbReference type="InterPro" id="IPR025746">
    <property type="entry name" value="PilX_N_dom"/>
</dbReference>
<keyword evidence="1" id="KW-1133">Transmembrane helix</keyword>
<dbReference type="Pfam" id="PF14341">
    <property type="entry name" value="PilX_N"/>
    <property type="match status" value="1"/>
</dbReference>
<sequence length="176" mass="19046">MRSFRSPQRGVSLIVTLVLLVFITILGLSAIRTVTQEERMSTQTYDRSLAFQAAEATLRQAEGWVEAAKPMPTSGCANYTVPSVSSQVMVCSPPVATNTPRWEDSTFASWADAPTVGTGDVAITPSYFVEYLGSSFPCRPGNASDPMSCKRYRVTARVVGGDTRASIMLQSVYATD</sequence>
<name>A0ABT1BQT8_9BURK</name>
<dbReference type="RefSeq" id="WP_252770789.1">
    <property type="nucleotide sequence ID" value="NZ_JAMXMC010000009.1"/>
</dbReference>
<dbReference type="InterPro" id="IPR025205">
    <property type="entry name" value="PilX/PilW_C"/>
</dbReference>
<keyword evidence="1" id="KW-0472">Membrane</keyword>
<dbReference type="Pfam" id="PF13681">
    <property type="entry name" value="PilX"/>
    <property type="match status" value="1"/>
</dbReference>
<feature type="transmembrane region" description="Helical" evidence="1">
    <location>
        <begin position="12"/>
        <end position="31"/>
    </location>
</feature>
<feature type="domain" description="PilX/PilW C-terminal" evidence="2">
    <location>
        <begin position="99"/>
        <end position="174"/>
    </location>
</feature>
<evidence type="ECO:0000313" key="5">
    <source>
        <dbReference type="Proteomes" id="UP001204851"/>
    </source>
</evidence>
<accession>A0ABT1BQT8</accession>
<keyword evidence="1" id="KW-0812">Transmembrane</keyword>
<reference evidence="4 5" key="1">
    <citation type="submission" date="2022-06" db="EMBL/GenBank/DDBJ databases">
        <title>Ideonella sp. NS12-5 Genome sequencing and assembly.</title>
        <authorList>
            <person name="Jung Y."/>
        </authorList>
    </citation>
    <scope>NUCLEOTIDE SEQUENCE [LARGE SCALE GENOMIC DNA]</scope>
    <source>
        <strain evidence="4 5">NS12-5</strain>
    </source>
</reference>
<dbReference type="EMBL" id="JAMXMC010000009">
    <property type="protein sequence ID" value="MCO5978179.1"/>
    <property type="molecule type" value="Genomic_DNA"/>
</dbReference>
<protein>
    <submittedName>
        <fullName evidence="4">PilX N-terminal domain-containing pilus assembly protein</fullName>
    </submittedName>
</protein>
<proteinExistence type="predicted"/>
<organism evidence="4 5">
    <name type="scientific">Ideonella oryzae</name>
    <dbReference type="NCBI Taxonomy" id="2937441"/>
    <lineage>
        <taxon>Bacteria</taxon>
        <taxon>Pseudomonadati</taxon>
        <taxon>Pseudomonadota</taxon>
        <taxon>Betaproteobacteria</taxon>
        <taxon>Burkholderiales</taxon>
        <taxon>Sphaerotilaceae</taxon>
        <taxon>Ideonella</taxon>
    </lineage>
</organism>
<keyword evidence="5" id="KW-1185">Reference proteome</keyword>
<evidence type="ECO:0000256" key="1">
    <source>
        <dbReference type="SAM" id="Phobius"/>
    </source>
</evidence>
<evidence type="ECO:0000259" key="3">
    <source>
        <dbReference type="Pfam" id="PF14341"/>
    </source>
</evidence>
<evidence type="ECO:0000259" key="2">
    <source>
        <dbReference type="Pfam" id="PF13681"/>
    </source>
</evidence>
<evidence type="ECO:0000313" key="4">
    <source>
        <dbReference type="EMBL" id="MCO5978179.1"/>
    </source>
</evidence>
<feature type="domain" description="Type 4 fimbrial biogenesis protein PilX N-terminal" evidence="3">
    <location>
        <begin position="9"/>
        <end position="58"/>
    </location>
</feature>
<gene>
    <name evidence="4" type="ORF">M0L44_15885</name>
</gene>
<dbReference type="Proteomes" id="UP001204851">
    <property type="component" value="Unassembled WGS sequence"/>
</dbReference>